<gene>
    <name evidence="2" type="ORF">MBLL_04201</name>
</gene>
<sequence length="436" mass="48112">MTSLSPIKLSHEVDALVARDLAVLVETPEHVILSGLSAENARHVGQLTRDLAWAAMFEDGAEAECEIADLGEDLAPYRVRIDKPPAPAETVRLLTCAGFAQWLEMSRLAGRIEVCPVSANFITYGFAVSGWDAQVSPPDRPEIKSPRKLVREAGSARIVPEDIRPWLLDEKSESLWRDRVFQIWATQASVALARALASEIMDEGETLVFSGPPKLQTKLGVFDWDRDPDRNGFEALQAAARWVYENDREVETRHRLMAMEVARCASSSPQVPVIFAENTVHLLESARLAFQMGLEDLSKDTIKALTDLRKSLADETSKLADGMRQIATSVAGALFAGLGLIVARVSVSAPPKVIIPLAAIIFFYVVAIIFSNIQYVYIQRDIRKEWRGRIYRFLNEDDYNKMVTVPADKAENALFLAMSIGGAITLAMLGGIISTS</sequence>
<evidence type="ECO:0000313" key="2">
    <source>
        <dbReference type="EMBL" id="CAA2145080.1"/>
    </source>
</evidence>
<dbReference type="EMBL" id="LR743511">
    <property type="protein sequence ID" value="CAA2145080.1"/>
    <property type="molecule type" value="Genomic_DNA"/>
</dbReference>
<dbReference type="AlphaFoldDB" id="A0A679JZL3"/>
<feature type="transmembrane region" description="Helical" evidence="1">
    <location>
        <begin position="353"/>
        <end position="378"/>
    </location>
</feature>
<keyword evidence="1" id="KW-0812">Transmembrane</keyword>
<feature type="transmembrane region" description="Helical" evidence="1">
    <location>
        <begin position="326"/>
        <end position="347"/>
    </location>
</feature>
<evidence type="ECO:0000256" key="1">
    <source>
        <dbReference type="SAM" id="Phobius"/>
    </source>
</evidence>
<feature type="transmembrane region" description="Helical" evidence="1">
    <location>
        <begin position="413"/>
        <end position="433"/>
    </location>
</feature>
<name>A0A679JZL3_9HYPH</name>
<protein>
    <submittedName>
        <fullName evidence="2">Uncharacterized protein</fullName>
    </submittedName>
</protein>
<organism evidence="2">
    <name type="scientific">Methylobacterium bullatum</name>
    <dbReference type="NCBI Taxonomy" id="570505"/>
    <lineage>
        <taxon>Bacteria</taxon>
        <taxon>Pseudomonadati</taxon>
        <taxon>Pseudomonadota</taxon>
        <taxon>Alphaproteobacteria</taxon>
        <taxon>Hyphomicrobiales</taxon>
        <taxon>Methylobacteriaceae</taxon>
        <taxon>Methylobacterium</taxon>
    </lineage>
</organism>
<accession>A0A679JZL3</accession>
<dbReference type="RefSeq" id="WP_339163484.1">
    <property type="nucleotide sequence ID" value="NZ_LR743511.1"/>
</dbReference>
<keyword evidence="1" id="KW-1133">Transmembrane helix</keyword>
<reference evidence="2" key="1">
    <citation type="submission" date="2019-12" db="EMBL/GenBank/DDBJ databases">
        <authorList>
            <person name="Cremers G."/>
        </authorList>
    </citation>
    <scope>NUCLEOTIDE SEQUENCE</scope>
    <source>
        <strain evidence="2">Mbul2</strain>
    </source>
</reference>
<proteinExistence type="predicted"/>
<keyword evidence="1" id="KW-0472">Membrane</keyword>